<dbReference type="InterPro" id="IPR032792">
    <property type="entry name" value="AGL_glucanoTrfase"/>
</dbReference>
<dbReference type="PANTHER" id="PTHR10569">
    <property type="entry name" value="GLYCOGEN DEBRANCHING ENZYME"/>
    <property type="match status" value="1"/>
</dbReference>
<dbReference type="GO" id="GO:0005737">
    <property type="term" value="C:cytoplasm"/>
    <property type="evidence" value="ECO:0007669"/>
    <property type="project" value="UniProtKB-SubCell"/>
</dbReference>
<evidence type="ECO:0000256" key="7">
    <source>
        <dbReference type="ARBA" id="ARBA00020723"/>
    </source>
</evidence>
<dbReference type="EC" id="2.4.1.25" evidence="5"/>
<dbReference type="GO" id="GO:0004135">
    <property type="term" value="F:amylo-alpha-1,6-glucosidase activity"/>
    <property type="evidence" value="ECO:0007669"/>
    <property type="project" value="UniProtKB-EC"/>
</dbReference>
<dbReference type="InterPro" id="IPR017853">
    <property type="entry name" value="GH"/>
</dbReference>
<accession>A0ABD6E3N1</accession>
<evidence type="ECO:0000256" key="4">
    <source>
        <dbReference type="ARBA" id="ARBA00004496"/>
    </source>
</evidence>
<evidence type="ECO:0000256" key="10">
    <source>
        <dbReference type="ARBA" id="ARBA00025780"/>
    </source>
</evidence>
<dbReference type="Proteomes" id="UP001608902">
    <property type="component" value="Unassembled WGS sequence"/>
</dbReference>
<dbReference type="PANTHER" id="PTHR10569:SF2">
    <property type="entry name" value="GLYCOGEN DEBRANCHING ENZYME"/>
    <property type="match status" value="1"/>
</dbReference>
<evidence type="ECO:0000259" key="14">
    <source>
        <dbReference type="Pfam" id="PF14702"/>
    </source>
</evidence>
<evidence type="ECO:0000313" key="16">
    <source>
        <dbReference type="Proteomes" id="UP001608902"/>
    </source>
</evidence>
<feature type="domain" description="Glycogen debranching enzyme glucanotransferase" evidence="13">
    <location>
        <begin position="114"/>
        <end position="564"/>
    </location>
</feature>
<dbReference type="Pfam" id="PF06202">
    <property type="entry name" value="GDE_C"/>
    <property type="match status" value="1"/>
</dbReference>
<dbReference type="InterPro" id="IPR010401">
    <property type="entry name" value="AGL/Gdb1"/>
</dbReference>
<evidence type="ECO:0000256" key="6">
    <source>
        <dbReference type="ARBA" id="ARBA00012778"/>
    </source>
</evidence>
<evidence type="ECO:0000256" key="8">
    <source>
        <dbReference type="ARBA" id="ARBA00023056"/>
    </source>
</evidence>
<evidence type="ECO:0000256" key="5">
    <source>
        <dbReference type="ARBA" id="ARBA00012560"/>
    </source>
</evidence>
<comment type="subcellular location">
    <subcellularLocation>
        <location evidence="4">Cytoplasm</location>
    </subcellularLocation>
</comment>
<evidence type="ECO:0000256" key="2">
    <source>
        <dbReference type="ARBA" id="ARBA00000927"/>
    </source>
</evidence>
<evidence type="ECO:0000259" key="13">
    <source>
        <dbReference type="Pfam" id="PF14701"/>
    </source>
</evidence>
<sequence>METAEEKMGTDQQVRIVYLNDGDHLDSVVIRLEKGWKVRFMRASSLLGRDVEVSTSLAGKLKWSEHADDLAAYAEFDCTTAGAFSYEFFVNGSESPSGSGFLQVLPELRDGDTVIPLNGIVCQTYIAKLLGTFPEWEDRLLVAKESGYNMVHFTPVQKLGASNSSYCIANPLELNPVFSTSCSTLQDRKYGMKALERLIEKMAKEWGILSIQDVVWNHAASNAPFLQKHPECSYNCLNSPHLRPAYVLDRLLYHFGREVAAGQWTEHGLPPVIEKPEHLSALEEILMSEVLPRMRLHEFFEIDIEKRVGEFSSVVRGGPCENPLELENSPQGCCVSNLDELLMTVPGSEWKRFGHSVNMTIAHRFFNRERSDAANEEERQAKCLESFRNHLACLNEKNSALVKDIHQCITKAVLGHVGYERVDPSGPQKKELSEKSQLLSQYFLHPFETVSWEDDEKYAYDSTKACYLMACNGWVMGDDPLKNFAVYPSQVYLRRELVCWGDCVKLRYGDKPADCPYLWNLMRDYSQAVARLFHGVRIDNCHSTPIHVAEYLLKAAREIRPDLYVVAELFTGSEDIDNIFVNRLGITSLIREAQNAHDSHEQGRFVYRYGGDVVGAFIQSSVQDASPDVAHALFYDQTHDNPPPEKKRTVHDVLATAGMVGIAGCANGSTRGYDELIPFKIDVVKETRFYKRWQEIGPQTGIIGARRAINHLHDWLARNNYKQVFVDQMNFDIVGITRHNPETHDTVILVAHTCFSQSAYCNDRPPVKNVEFKGHLDEIVFEASLESVEGAEETHDESELCGLRGFTNSIREHIKSSDSTMVTVHGDEDGEIELSHFPSGSVIAFKISPLREVTESVRSIRQFLSGETEKVDNELENCLEKMSLQSYNRVLFRCEAEEKDDLGTGAYNIPGFGSLVYCGFQGLVPLLDKIRTRNDLGHPLCGNIREGTWLCDYISGRLQKQESTHDLGEIIKTIMSPLATIPHFLRPAYFEAVFMRIYHITCRQLFKKLKPSLATASEFVKSLVLSSVSFLGSVNSAGLAPLSSSVELEDKLPSSLAAGLPHFTTGIWRNWGRDTFIALPGCCLITGRYYDAKCLILSYAGALRHGLIPNLLGEGKCSRYNSRDSVWFWLLSIVKYIRVVPNGESILHEKVLRIYPSDDTIYGENQKEEELCETMFEALNRHFNGICFRERNAGPAIDEQMNDAGFNVSAYIDRDTGFVYGGNEWNCGTWMDKMGSSEKAGNKGFPATPRDGAAVELTGLAYAVLCDLDQLHKKGHFQYEGVKKGDVFWTWADWMDRINANFKQFVVTADDHTPGVNKINILKDSVGSKAVYTDYQLRPNFCIALAESPQLLDPEIAWKAIEIAEEVLLGPIGIKTLDPTDWNYNGFYNNDDDGTERKTAKGWNYHQGPEWVWVAAYFLRAKLIVAKRMSSISEDIYKQAYRSVRARMGNYWKYLQESAWTSLPELTNENGAFCAGSCHAQAWSVGCLLETIDELYK</sequence>
<evidence type="ECO:0000256" key="11">
    <source>
        <dbReference type="ARBA" id="ARBA00031477"/>
    </source>
</evidence>
<organism evidence="15 16">
    <name type="scientific">Gnathostoma spinigerum</name>
    <dbReference type="NCBI Taxonomy" id="75299"/>
    <lineage>
        <taxon>Eukaryota</taxon>
        <taxon>Metazoa</taxon>
        <taxon>Ecdysozoa</taxon>
        <taxon>Nematoda</taxon>
        <taxon>Chromadorea</taxon>
        <taxon>Rhabditida</taxon>
        <taxon>Spirurina</taxon>
        <taxon>Gnathostomatomorpha</taxon>
        <taxon>Gnathostomatoidea</taxon>
        <taxon>Gnathostomatidae</taxon>
        <taxon>Gnathostoma</taxon>
    </lineage>
</organism>
<dbReference type="FunFam" id="3.20.20.80:FF:000070">
    <property type="entry name" value="GDB1p Glycogen debranching enzyme"/>
    <property type="match status" value="1"/>
</dbReference>
<comment type="function">
    <text evidence="3">Multifunctional enzyme acting as 1,4-alpha-D-glucan:1,4-alpha-D-glucan 4-alpha-D-glycosyltransferase and amylo-1,6-glucosidase in glycogen degradation.</text>
</comment>
<keyword evidence="16" id="KW-1185">Reference proteome</keyword>
<evidence type="ECO:0000256" key="3">
    <source>
        <dbReference type="ARBA" id="ARBA00003530"/>
    </source>
</evidence>
<evidence type="ECO:0000256" key="9">
    <source>
        <dbReference type="ARBA" id="ARBA00023268"/>
    </source>
</evidence>
<proteinExistence type="inferred from homology"/>
<dbReference type="CDD" id="cd11327">
    <property type="entry name" value="AmyAc_Glg_debranch_2"/>
    <property type="match status" value="1"/>
</dbReference>
<comment type="catalytic activity">
    <reaction evidence="2">
        <text>Hydrolysis of (1-&gt;6)-alpha-D-glucosidic branch linkages in glycogen phosphorylase limit dextrin.</text>
        <dbReference type="EC" id="3.2.1.33"/>
    </reaction>
</comment>
<comment type="caution">
    <text evidence="15">The sequence shown here is derived from an EMBL/GenBank/DDBJ whole genome shotgun (WGS) entry which is preliminary data.</text>
</comment>
<feature type="domain" description="Glycogen debranching enzyme C-terminal" evidence="12">
    <location>
        <begin position="1047"/>
        <end position="1490"/>
    </location>
</feature>
<dbReference type="Pfam" id="PF14702">
    <property type="entry name" value="hGDE_central"/>
    <property type="match status" value="1"/>
</dbReference>
<reference evidence="15 16" key="1">
    <citation type="submission" date="2024-08" db="EMBL/GenBank/DDBJ databases">
        <title>Gnathostoma spinigerum genome.</title>
        <authorList>
            <person name="Gonzalez-Bertolin B."/>
            <person name="Monzon S."/>
            <person name="Zaballos A."/>
            <person name="Jimenez P."/>
            <person name="Dekumyoy P."/>
            <person name="Varona S."/>
            <person name="Cuesta I."/>
            <person name="Sumanam S."/>
            <person name="Adisakwattana P."/>
            <person name="Gasser R.B."/>
            <person name="Hernandez-Gonzalez A."/>
            <person name="Young N.D."/>
            <person name="Perteguer M.J."/>
        </authorList>
    </citation>
    <scope>NUCLEOTIDE SEQUENCE [LARGE SCALE GENOMIC DNA]</scope>
    <source>
        <strain evidence="15">AL3</strain>
        <tissue evidence="15">Liver</tissue>
    </source>
</reference>
<dbReference type="InterPro" id="IPR008928">
    <property type="entry name" value="6-hairpin_glycosidase_sf"/>
</dbReference>
<dbReference type="SUPFAM" id="SSF51445">
    <property type="entry name" value="(Trans)glycosidases"/>
    <property type="match status" value="1"/>
</dbReference>
<dbReference type="SUPFAM" id="SSF48208">
    <property type="entry name" value="Six-hairpin glycosidases"/>
    <property type="match status" value="1"/>
</dbReference>
<dbReference type="Gene3D" id="3.20.20.80">
    <property type="entry name" value="Glycosidases"/>
    <property type="match status" value="2"/>
</dbReference>
<evidence type="ECO:0000259" key="12">
    <source>
        <dbReference type="Pfam" id="PF06202"/>
    </source>
</evidence>
<keyword evidence="8" id="KW-0320">Glycogen biosynthesis</keyword>
<protein>
    <recommendedName>
        <fullName evidence="7">Glycogen debranching enzyme</fullName>
        <ecNumber evidence="5">2.4.1.25</ecNumber>
        <ecNumber evidence="6">3.2.1.33</ecNumber>
    </recommendedName>
    <alternativeName>
        <fullName evidence="11">Glycogen debrancher</fullName>
    </alternativeName>
</protein>
<dbReference type="GO" id="GO:0005978">
    <property type="term" value="P:glycogen biosynthetic process"/>
    <property type="evidence" value="ECO:0007669"/>
    <property type="project" value="UniProtKB-KW"/>
</dbReference>
<comment type="similarity">
    <text evidence="10">Belongs to the glycogen debranching enzyme family.</text>
</comment>
<dbReference type="EMBL" id="JBGFUD010000041">
    <property type="protein sequence ID" value="MFH4973467.1"/>
    <property type="molecule type" value="Genomic_DNA"/>
</dbReference>
<keyword evidence="9" id="KW-0511">Multifunctional enzyme</keyword>
<evidence type="ECO:0000256" key="1">
    <source>
        <dbReference type="ARBA" id="ARBA00000439"/>
    </source>
</evidence>
<name>A0ABD6E3N1_9BILA</name>
<dbReference type="NCBIfam" id="TIGR01531">
    <property type="entry name" value="glyc_debranch"/>
    <property type="match status" value="1"/>
</dbReference>
<dbReference type="EC" id="3.2.1.33" evidence="6"/>
<feature type="domain" description="Glycogen debranching enzyme central" evidence="14">
    <location>
        <begin position="701"/>
        <end position="958"/>
    </location>
</feature>
<dbReference type="InterPro" id="IPR032788">
    <property type="entry name" value="AGL_central"/>
</dbReference>
<dbReference type="GO" id="GO:0004134">
    <property type="term" value="F:4-alpha-glucanotransferase activity"/>
    <property type="evidence" value="ECO:0007669"/>
    <property type="project" value="UniProtKB-EC"/>
</dbReference>
<dbReference type="FunFam" id="3.20.20.80:FF:000108">
    <property type="entry name" value="glycogen debranching enzyme"/>
    <property type="match status" value="1"/>
</dbReference>
<dbReference type="Pfam" id="PF14701">
    <property type="entry name" value="hDGE_amylase"/>
    <property type="match status" value="1"/>
</dbReference>
<dbReference type="InterPro" id="IPR006421">
    <property type="entry name" value="Glycogen_debranch_met"/>
</dbReference>
<gene>
    <name evidence="15" type="ORF">AB6A40_000176</name>
</gene>
<comment type="catalytic activity">
    <reaction evidence="1">
        <text>Transfers a segment of a (1-&gt;4)-alpha-D-glucan to a new position in an acceptor, which may be glucose or a (1-&gt;4)-alpha-D-glucan.</text>
        <dbReference type="EC" id="2.4.1.25"/>
    </reaction>
</comment>
<evidence type="ECO:0000313" key="15">
    <source>
        <dbReference type="EMBL" id="MFH4973467.1"/>
    </source>
</evidence>
<dbReference type="InterPro" id="IPR032790">
    <property type="entry name" value="GDE_C"/>
</dbReference>